<feature type="transmembrane region" description="Helical" evidence="1">
    <location>
        <begin position="26"/>
        <end position="45"/>
    </location>
</feature>
<keyword evidence="1" id="KW-0472">Membrane</keyword>
<comment type="caution">
    <text evidence="2">The sequence shown here is derived from an EMBL/GenBank/DDBJ whole genome shotgun (WGS) entry which is preliminary data.</text>
</comment>
<dbReference type="Proteomes" id="UP000754226">
    <property type="component" value="Unassembled WGS sequence"/>
</dbReference>
<proteinExistence type="predicted"/>
<reference evidence="2" key="1">
    <citation type="submission" date="2021-02" db="EMBL/GenBank/DDBJ databases">
        <title>Infant gut strain persistence is associated with maternal origin, phylogeny, and functional potential including surface adhesion and iron acquisition.</title>
        <authorList>
            <person name="Lou Y.C."/>
        </authorList>
    </citation>
    <scope>NUCLEOTIDE SEQUENCE</scope>
    <source>
        <strain evidence="2">L3_106_000M1_dasL3_106_000M1_concoct_15</strain>
    </source>
</reference>
<dbReference type="EMBL" id="JAGZCZ010000008">
    <property type="protein sequence ID" value="MBS5520151.1"/>
    <property type="molecule type" value="Genomic_DNA"/>
</dbReference>
<organism evidence="2 3">
    <name type="scientific">Acidaminococcus intestini</name>
    <dbReference type="NCBI Taxonomy" id="187327"/>
    <lineage>
        <taxon>Bacteria</taxon>
        <taxon>Bacillati</taxon>
        <taxon>Bacillota</taxon>
        <taxon>Negativicutes</taxon>
        <taxon>Acidaminococcales</taxon>
        <taxon>Acidaminococcaceae</taxon>
        <taxon>Acidaminococcus</taxon>
    </lineage>
</organism>
<keyword evidence="1" id="KW-0812">Transmembrane</keyword>
<gene>
    <name evidence="2" type="ORF">KHX13_07490</name>
</gene>
<evidence type="ECO:0000313" key="2">
    <source>
        <dbReference type="EMBL" id="MBS5520151.1"/>
    </source>
</evidence>
<evidence type="ECO:0000256" key="1">
    <source>
        <dbReference type="SAM" id="Phobius"/>
    </source>
</evidence>
<evidence type="ECO:0000313" key="3">
    <source>
        <dbReference type="Proteomes" id="UP000754226"/>
    </source>
</evidence>
<dbReference type="AlphaFoldDB" id="A0A943EEE0"/>
<keyword evidence="1" id="KW-1133">Transmembrane helix</keyword>
<sequence length="181" mass="20314">MRCLISGFLLALYAMKKDKGFVALECMLFVLLFALLISLCARAGGRLAVLSARLLYSWELRRAAVELDCRFEHYFRYEVLAVAIKKGSSGDVLELWTRSPYQKIQYYAAPSPQSGRETLYISAQEGMKPPGINPLTGPHLRVLDFQAEKQPGNQVAVSCTLILSKNGIARPFKEVYAYGLW</sequence>
<protein>
    <submittedName>
        <fullName evidence="2">Uncharacterized protein</fullName>
    </submittedName>
</protein>
<accession>A0A943EEE0</accession>
<name>A0A943EEE0_9FIRM</name>